<dbReference type="InterPro" id="IPR029032">
    <property type="entry name" value="AhpD-like"/>
</dbReference>
<protein>
    <recommendedName>
        <fullName evidence="3">Carboxymuconolactone decarboxylase-like domain-containing protein</fullName>
    </recommendedName>
</protein>
<evidence type="ECO:0000313" key="1">
    <source>
        <dbReference type="EMBL" id="PPQ36867.1"/>
    </source>
</evidence>
<gene>
    <name evidence="1" type="ORF">CCS01_04100</name>
</gene>
<accession>A0A2S6NM67</accession>
<evidence type="ECO:0008006" key="3">
    <source>
        <dbReference type="Google" id="ProtNLM"/>
    </source>
</evidence>
<sequence>MRHLLDDPLPDGVYDPAEAAIVRYAQKSTRLEPIDDATYGDLARHFTTQQIMDICLTVGLSNMVNRFHATFQTDLDAATVEAVEAGDAIAGACAIPRPKPPGG</sequence>
<comment type="caution">
    <text evidence="1">The sequence shown here is derived from an EMBL/GenBank/DDBJ whole genome shotgun (WGS) entry which is preliminary data.</text>
</comment>
<dbReference type="AlphaFoldDB" id="A0A2S6NM67"/>
<name>A0A2S6NM67_RHOGL</name>
<organism evidence="1 2">
    <name type="scientific">Rhodopila globiformis</name>
    <name type="common">Rhodopseudomonas globiformis</name>
    <dbReference type="NCBI Taxonomy" id="1071"/>
    <lineage>
        <taxon>Bacteria</taxon>
        <taxon>Pseudomonadati</taxon>
        <taxon>Pseudomonadota</taxon>
        <taxon>Alphaproteobacteria</taxon>
        <taxon>Acetobacterales</taxon>
        <taxon>Acetobacteraceae</taxon>
        <taxon>Rhodopila</taxon>
    </lineage>
</organism>
<reference evidence="1 2" key="1">
    <citation type="journal article" date="2018" name="Arch. Microbiol.">
        <title>New insights into the metabolic potential of the phototrophic purple bacterium Rhodopila globiformis DSM 161(T) from its draft genome sequence and evidence for a vanadium-dependent nitrogenase.</title>
        <authorList>
            <person name="Imhoff J.F."/>
            <person name="Rahn T."/>
            <person name="Kunzel S."/>
            <person name="Neulinger S.C."/>
        </authorList>
    </citation>
    <scope>NUCLEOTIDE SEQUENCE [LARGE SCALE GENOMIC DNA]</scope>
    <source>
        <strain evidence="1 2">DSM 161</strain>
    </source>
</reference>
<dbReference type="PANTHER" id="PTHR34846">
    <property type="entry name" value="4-CARBOXYMUCONOLACTONE DECARBOXYLASE FAMILY PROTEIN (AFU_ORTHOLOGUE AFUA_6G11590)"/>
    <property type="match status" value="1"/>
</dbReference>
<dbReference type="SUPFAM" id="SSF69118">
    <property type="entry name" value="AhpD-like"/>
    <property type="match status" value="1"/>
</dbReference>
<dbReference type="EMBL" id="NHRY01000053">
    <property type="protein sequence ID" value="PPQ36867.1"/>
    <property type="molecule type" value="Genomic_DNA"/>
</dbReference>
<keyword evidence="2" id="KW-1185">Reference proteome</keyword>
<proteinExistence type="predicted"/>
<dbReference type="PANTHER" id="PTHR34846:SF11">
    <property type="entry name" value="4-CARBOXYMUCONOLACTONE DECARBOXYLASE FAMILY PROTEIN (AFU_ORTHOLOGUE AFUA_6G11590)"/>
    <property type="match status" value="1"/>
</dbReference>
<dbReference type="Proteomes" id="UP000239724">
    <property type="component" value="Unassembled WGS sequence"/>
</dbReference>
<evidence type="ECO:0000313" key="2">
    <source>
        <dbReference type="Proteomes" id="UP000239724"/>
    </source>
</evidence>
<dbReference type="RefSeq" id="WP_104517573.1">
    <property type="nucleotide sequence ID" value="NZ_NHRY01000053.1"/>
</dbReference>
<dbReference type="Gene3D" id="1.20.1290.10">
    <property type="entry name" value="AhpD-like"/>
    <property type="match status" value="1"/>
</dbReference>
<dbReference type="OrthoDB" id="9801997at2"/>